<dbReference type="Gene3D" id="3.40.140.10">
    <property type="entry name" value="Cytidine Deaminase, domain 2"/>
    <property type="match status" value="1"/>
</dbReference>
<comment type="caution">
    <text evidence="2">The sequence shown here is derived from an EMBL/GenBank/DDBJ whole genome shotgun (WGS) entry which is preliminary data.</text>
</comment>
<accession>A0A1G1ZSB3</accession>
<evidence type="ECO:0000313" key="2">
    <source>
        <dbReference type="EMBL" id="OGY67355.1"/>
    </source>
</evidence>
<feature type="domain" description="CMP/dCMP-type deaminase" evidence="1">
    <location>
        <begin position="25"/>
        <end position="130"/>
    </location>
</feature>
<proteinExistence type="predicted"/>
<dbReference type="SUPFAM" id="SSF53927">
    <property type="entry name" value="Cytidine deaminase-like"/>
    <property type="match status" value="1"/>
</dbReference>
<dbReference type="GO" id="GO:0003824">
    <property type="term" value="F:catalytic activity"/>
    <property type="evidence" value="ECO:0007669"/>
    <property type="project" value="InterPro"/>
</dbReference>
<sequence>MFARSKRSFDLGRWWLNTHNDPRDVALGLALRSDLKTFNVGAVIFDKYGIFSWGWNHWLARGEQGLISVCAERHALGIGGERLVNRRRLAGATIVVAGCKKHNGNIFLARPCEICFPFIVKFRIRKIIYTQRGGSWGEDRLY</sequence>
<dbReference type="InterPro" id="IPR002125">
    <property type="entry name" value="CMP_dCMP_dom"/>
</dbReference>
<protein>
    <recommendedName>
        <fullName evidence="1">CMP/dCMP-type deaminase domain-containing protein</fullName>
    </recommendedName>
</protein>
<dbReference type="AlphaFoldDB" id="A0A1G1ZSB3"/>
<dbReference type="Proteomes" id="UP000177690">
    <property type="component" value="Unassembled WGS sequence"/>
</dbReference>
<gene>
    <name evidence="2" type="ORF">A3I24_01900</name>
</gene>
<name>A0A1G1ZSB3_9BACT</name>
<organism evidence="2 3">
    <name type="scientific">Candidatus Harrisonbacteria bacterium RIFCSPLOWO2_02_FULL_41_13b</name>
    <dbReference type="NCBI Taxonomy" id="1798409"/>
    <lineage>
        <taxon>Bacteria</taxon>
        <taxon>Candidatus Harrisoniibacteriota</taxon>
    </lineage>
</organism>
<evidence type="ECO:0000313" key="3">
    <source>
        <dbReference type="Proteomes" id="UP000177690"/>
    </source>
</evidence>
<dbReference type="STRING" id="1798409.A3I24_01900"/>
<dbReference type="Pfam" id="PF00383">
    <property type="entry name" value="dCMP_cyt_deam_1"/>
    <property type="match status" value="1"/>
</dbReference>
<dbReference type="EMBL" id="MHJL01000025">
    <property type="protein sequence ID" value="OGY67355.1"/>
    <property type="molecule type" value="Genomic_DNA"/>
</dbReference>
<reference evidence="2 3" key="1">
    <citation type="journal article" date="2016" name="Nat. Commun.">
        <title>Thousands of microbial genomes shed light on interconnected biogeochemical processes in an aquifer system.</title>
        <authorList>
            <person name="Anantharaman K."/>
            <person name="Brown C.T."/>
            <person name="Hug L.A."/>
            <person name="Sharon I."/>
            <person name="Castelle C.J."/>
            <person name="Probst A.J."/>
            <person name="Thomas B.C."/>
            <person name="Singh A."/>
            <person name="Wilkins M.J."/>
            <person name="Karaoz U."/>
            <person name="Brodie E.L."/>
            <person name="Williams K.H."/>
            <person name="Hubbard S.S."/>
            <person name="Banfield J.F."/>
        </authorList>
    </citation>
    <scope>NUCLEOTIDE SEQUENCE [LARGE SCALE GENOMIC DNA]</scope>
</reference>
<dbReference type="InterPro" id="IPR016193">
    <property type="entry name" value="Cytidine_deaminase-like"/>
</dbReference>
<evidence type="ECO:0000259" key="1">
    <source>
        <dbReference type="Pfam" id="PF00383"/>
    </source>
</evidence>